<protein>
    <submittedName>
        <fullName evidence="1">Uncharacterized protein</fullName>
    </submittedName>
</protein>
<gene>
    <name evidence="1" type="ORF">FOXYS1_8472</name>
</gene>
<comment type="caution">
    <text evidence="1">The sequence shown here is derived from an EMBL/GenBank/DDBJ whole genome shotgun (WGS) entry which is preliminary data.</text>
</comment>
<dbReference type="EMBL" id="JAAFOW010001390">
    <property type="protein sequence ID" value="KAF5260859.1"/>
    <property type="molecule type" value="Genomic_DNA"/>
</dbReference>
<proteinExistence type="predicted"/>
<accession>A0A8H5A9V0</accession>
<dbReference type="Proteomes" id="UP000558688">
    <property type="component" value="Unassembled WGS sequence"/>
</dbReference>
<name>A0A8H5A9V0_FUSOX</name>
<sequence>MSFDCGFDIFPSLPPTPENKTPYAEFLDDITTPYKT</sequence>
<reference evidence="1" key="1">
    <citation type="submission" date="2020-02" db="EMBL/GenBank/DDBJ databases">
        <title>Identification and distribution of gene clusters putatively required for synthesis of sphingolipid metabolism inhibitors in phylogenetically diverse species of the filamentous fungus Fusarium.</title>
        <authorList>
            <person name="Kim H.-S."/>
            <person name="Busman M."/>
            <person name="Brown D.W."/>
            <person name="Divon H."/>
            <person name="Uhlig S."/>
            <person name="Proctor R.H."/>
        </authorList>
    </citation>
    <scope>NUCLEOTIDE SEQUENCE [LARGE SCALE GENOMIC DNA]</scope>
    <source>
        <strain evidence="1">NRRL 39464</strain>
    </source>
</reference>
<dbReference type="AlphaFoldDB" id="A0A8H5A9V0"/>
<evidence type="ECO:0000313" key="2">
    <source>
        <dbReference type="Proteomes" id="UP000558688"/>
    </source>
</evidence>
<evidence type="ECO:0000313" key="1">
    <source>
        <dbReference type="EMBL" id="KAF5260859.1"/>
    </source>
</evidence>
<organism evidence="1 2">
    <name type="scientific">Fusarium oxysporum</name>
    <name type="common">Fusarium vascular wilt</name>
    <dbReference type="NCBI Taxonomy" id="5507"/>
    <lineage>
        <taxon>Eukaryota</taxon>
        <taxon>Fungi</taxon>
        <taxon>Dikarya</taxon>
        <taxon>Ascomycota</taxon>
        <taxon>Pezizomycotina</taxon>
        <taxon>Sordariomycetes</taxon>
        <taxon>Hypocreomycetidae</taxon>
        <taxon>Hypocreales</taxon>
        <taxon>Nectriaceae</taxon>
        <taxon>Fusarium</taxon>
        <taxon>Fusarium oxysporum species complex</taxon>
    </lineage>
</organism>
<feature type="non-terminal residue" evidence="1">
    <location>
        <position position="36"/>
    </location>
</feature>